<proteinExistence type="predicted"/>
<keyword evidence="1" id="KW-0472">Membrane</keyword>
<keyword evidence="1" id="KW-1133">Transmembrane helix</keyword>
<evidence type="ECO:0000256" key="1">
    <source>
        <dbReference type="SAM" id="Phobius"/>
    </source>
</evidence>
<gene>
    <name evidence="2" type="ORF">MBCUR_15700</name>
</gene>
<dbReference type="Proteomes" id="UP000077245">
    <property type="component" value="Unassembled WGS sequence"/>
</dbReference>
<protein>
    <submittedName>
        <fullName evidence="2">Uncharacterized protein</fullName>
    </submittedName>
</protein>
<evidence type="ECO:0000313" key="3">
    <source>
        <dbReference type="Proteomes" id="UP000077245"/>
    </source>
</evidence>
<name>A0A162FCM8_9EURY</name>
<dbReference type="AlphaFoldDB" id="A0A162FCM8"/>
<comment type="caution">
    <text evidence="2">The sequence shown here is derived from an EMBL/GenBank/DDBJ whole genome shotgun (WGS) entry which is preliminary data.</text>
</comment>
<keyword evidence="3" id="KW-1185">Reference proteome</keyword>
<accession>A0A162FCM8</accession>
<evidence type="ECO:0000313" key="2">
    <source>
        <dbReference type="EMBL" id="KZX11055.1"/>
    </source>
</evidence>
<feature type="transmembrane region" description="Helical" evidence="1">
    <location>
        <begin position="51"/>
        <end position="74"/>
    </location>
</feature>
<dbReference type="PATRIC" id="fig|49547.3.peg.1677"/>
<dbReference type="OrthoDB" id="85914at2157"/>
<organism evidence="2 3">
    <name type="scientific">Methanobrevibacter curvatus</name>
    <dbReference type="NCBI Taxonomy" id="49547"/>
    <lineage>
        <taxon>Archaea</taxon>
        <taxon>Methanobacteriati</taxon>
        <taxon>Methanobacteriota</taxon>
        <taxon>Methanomada group</taxon>
        <taxon>Methanobacteria</taxon>
        <taxon>Methanobacteriales</taxon>
        <taxon>Methanobacteriaceae</taxon>
        <taxon>Methanobrevibacter</taxon>
    </lineage>
</organism>
<dbReference type="EMBL" id="LWMV01000196">
    <property type="protein sequence ID" value="KZX11055.1"/>
    <property type="molecule type" value="Genomic_DNA"/>
</dbReference>
<sequence length="375" mass="43336">MKILPINKLLKKNKTQEQNNKKLIITNAKTVKENEKIIKNNKMFTINNKGLIINDLMIAVVVLVILLGIMSFIMSSSNEKILNSLEKSELESKNIETINNLIKNPGSPNNWEILSNIDNINPGLAIIDGENKTSLNSVNYEKFSRLRDNYGKLMKNKVFHGDIKSSIYLKPLDTDLNTITIGDSEILENPNNIISNTRLVKCDFYSKFKLISFEKNMFSSEQKDQCINIMNINIMNINNQTNPIHQDNNQFIWICKNFKINSDNLSNMDYYLLIDEGSIEINSYWTLNTMDNINTGETQIIGSPYYLNNKIENLLNNTNEKVYYLHLKIDKNNIDNFNGILIAIPKNFNINDVPIKNKIKYFQIQNCQVTLKTWF</sequence>
<keyword evidence="1" id="KW-0812">Transmembrane</keyword>
<reference evidence="2 3" key="1">
    <citation type="submission" date="2016-04" db="EMBL/GenBank/DDBJ databases">
        <title>Genome sequence of Methanobrevibacter curvatus DSM 11111.</title>
        <authorList>
            <person name="Poehlein A."/>
            <person name="Seedorf H."/>
            <person name="Daniel R."/>
        </authorList>
    </citation>
    <scope>NUCLEOTIDE SEQUENCE [LARGE SCALE GENOMIC DNA]</scope>
    <source>
        <strain evidence="2 3">DSM 11111</strain>
    </source>
</reference>
<dbReference type="RefSeq" id="WP_067092304.1">
    <property type="nucleotide sequence ID" value="NZ_LWMV01000196.1"/>
</dbReference>